<keyword evidence="1" id="KW-0677">Repeat</keyword>
<accession>A0ABU9B3C1</accession>
<name>A0ABU9B3C1_9BACT</name>
<protein>
    <submittedName>
        <fullName evidence="4">Ankyrin repeat domain-containing protein</fullName>
    </submittedName>
</protein>
<evidence type="ECO:0000256" key="1">
    <source>
        <dbReference type="ARBA" id="ARBA00022737"/>
    </source>
</evidence>
<organism evidence="4 5">
    <name type="scientific">Luteolibacter soli</name>
    <dbReference type="NCBI Taxonomy" id="3135280"/>
    <lineage>
        <taxon>Bacteria</taxon>
        <taxon>Pseudomonadati</taxon>
        <taxon>Verrucomicrobiota</taxon>
        <taxon>Verrucomicrobiia</taxon>
        <taxon>Verrucomicrobiales</taxon>
        <taxon>Verrucomicrobiaceae</taxon>
        <taxon>Luteolibacter</taxon>
    </lineage>
</organism>
<dbReference type="Proteomes" id="UP001371305">
    <property type="component" value="Unassembled WGS sequence"/>
</dbReference>
<dbReference type="PANTHER" id="PTHR24189">
    <property type="entry name" value="MYOTROPHIN"/>
    <property type="match status" value="1"/>
</dbReference>
<dbReference type="PANTHER" id="PTHR24189:SF50">
    <property type="entry name" value="ANKYRIN REPEAT AND SOCS BOX PROTEIN 2"/>
    <property type="match status" value="1"/>
</dbReference>
<proteinExistence type="predicted"/>
<feature type="repeat" description="ANK" evidence="3">
    <location>
        <begin position="8"/>
        <end position="35"/>
    </location>
</feature>
<sequence>MEPTSVLLIEAAFRGDMEAVESLLSEGARVDAEDKGLTPLHAAIENGQTEVVRRLLEVGADIEAISLAGTPLAHAVDLVIDTALQSGTPVERESTEVIDLLIAAGANIEAGLEVARDYGCAFIEEHLMRRKREVKEASIGMLLEKLNQEFSDISYPGDDQLADSYPNEWEATLDNLCGKDWRDVEAKDFDSQGGVIEGIQALGSKGFLYFLPGLVRIFLTDPVSRYSVGYGLLTWFTVPEGIKPDDSQIVVLHALPSARRDFMVRFFGVFRILEPDLSPAIVDAAIVSLRAGVVTAYRFVR</sequence>
<reference evidence="4 5" key="1">
    <citation type="submission" date="2024-04" db="EMBL/GenBank/DDBJ databases">
        <title>Luteolibacter sp. isolated from soil.</title>
        <authorList>
            <person name="An J."/>
        </authorList>
    </citation>
    <scope>NUCLEOTIDE SEQUENCE [LARGE SCALE GENOMIC DNA]</scope>
    <source>
        <strain evidence="4 5">Y139</strain>
    </source>
</reference>
<keyword evidence="5" id="KW-1185">Reference proteome</keyword>
<dbReference type="Pfam" id="PF12796">
    <property type="entry name" value="Ank_2"/>
    <property type="match status" value="1"/>
</dbReference>
<comment type="caution">
    <text evidence="4">The sequence shown here is derived from an EMBL/GenBank/DDBJ whole genome shotgun (WGS) entry which is preliminary data.</text>
</comment>
<evidence type="ECO:0000256" key="3">
    <source>
        <dbReference type="PROSITE-ProRule" id="PRU00023"/>
    </source>
</evidence>
<dbReference type="RefSeq" id="WP_341407588.1">
    <property type="nucleotide sequence ID" value="NZ_JBBUKT010000014.1"/>
</dbReference>
<dbReference type="PRINTS" id="PR01415">
    <property type="entry name" value="ANKYRIN"/>
</dbReference>
<dbReference type="InterPro" id="IPR050745">
    <property type="entry name" value="Multifunctional_regulatory"/>
</dbReference>
<dbReference type="PROSITE" id="PS50088">
    <property type="entry name" value="ANK_REPEAT"/>
    <property type="match status" value="2"/>
</dbReference>
<dbReference type="EMBL" id="JBBUKT010000014">
    <property type="protein sequence ID" value="MEK7953821.1"/>
    <property type="molecule type" value="Genomic_DNA"/>
</dbReference>
<dbReference type="SMART" id="SM00248">
    <property type="entry name" value="ANK"/>
    <property type="match status" value="3"/>
</dbReference>
<dbReference type="InterPro" id="IPR002110">
    <property type="entry name" value="Ankyrin_rpt"/>
</dbReference>
<dbReference type="Gene3D" id="1.25.40.20">
    <property type="entry name" value="Ankyrin repeat-containing domain"/>
    <property type="match status" value="1"/>
</dbReference>
<evidence type="ECO:0000313" key="4">
    <source>
        <dbReference type="EMBL" id="MEK7953821.1"/>
    </source>
</evidence>
<dbReference type="PROSITE" id="PS50297">
    <property type="entry name" value="ANK_REP_REGION"/>
    <property type="match status" value="1"/>
</dbReference>
<feature type="repeat" description="ANK" evidence="3">
    <location>
        <begin position="35"/>
        <end position="67"/>
    </location>
</feature>
<dbReference type="SUPFAM" id="SSF48403">
    <property type="entry name" value="Ankyrin repeat"/>
    <property type="match status" value="1"/>
</dbReference>
<evidence type="ECO:0000313" key="5">
    <source>
        <dbReference type="Proteomes" id="UP001371305"/>
    </source>
</evidence>
<dbReference type="InterPro" id="IPR036770">
    <property type="entry name" value="Ankyrin_rpt-contain_sf"/>
</dbReference>
<keyword evidence="2 3" id="KW-0040">ANK repeat</keyword>
<gene>
    <name evidence="4" type="ORF">WKV53_25115</name>
</gene>
<evidence type="ECO:0000256" key="2">
    <source>
        <dbReference type="ARBA" id="ARBA00023043"/>
    </source>
</evidence>